<evidence type="ECO:0000313" key="2">
    <source>
        <dbReference type="Proteomes" id="UP001622370"/>
    </source>
</evidence>
<gene>
    <name evidence="1" type="ORF">ACI76L_09000</name>
</gene>
<proteinExistence type="predicted"/>
<keyword evidence="2" id="KW-1185">Reference proteome</keyword>
<comment type="caution">
    <text evidence="1">The sequence shown here is derived from an EMBL/GenBank/DDBJ whole genome shotgun (WGS) entry which is preliminary data.</text>
</comment>
<accession>A0ABW8QDF9</accession>
<protein>
    <submittedName>
        <fullName evidence="1">Uncharacterized protein</fullName>
    </submittedName>
</protein>
<name>A0ABW8QDF9_9FLAO</name>
<dbReference type="EMBL" id="JBJGWJ010000006">
    <property type="protein sequence ID" value="MFK8293918.1"/>
    <property type="molecule type" value="Genomic_DNA"/>
</dbReference>
<sequence length="63" mass="7089">MQTIDRHNDGRQKARTANIGFAIAGLKVQNWIFMLQNPTPSPKPLGGILSIFISLRSIQKREN</sequence>
<reference evidence="1 2" key="1">
    <citation type="journal article" date="2016" name="Sci. Rep.">
        <title>Whole genome sequencing identifies a novel species of the genus Capnocytophaga isolated from dog and cat bite wounds in humans.</title>
        <authorList>
            <person name="Zangenah S."/>
            <person name="Abbasi N."/>
            <person name="Andersson A.F."/>
            <person name="Bergman P."/>
        </authorList>
    </citation>
    <scope>NUCLEOTIDE SEQUENCE [LARGE SCALE GENOMIC DNA]</scope>
    <source>
        <strain evidence="1 2">W5</strain>
    </source>
</reference>
<dbReference type="RefSeq" id="WP_156127571.1">
    <property type="nucleotide sequence ID" value="NZ_BOPJ01000016.1"/>
</dbReference>
<dbReference type="Proteomes" id="UP001622370">
    <property type="component" value="Unassembled WGS sequence"/>
</dbReference>
<organism evidence="1 2">
    <name type="scientific">Capnocytophaga stomatis</name>
    <dbReference type="NCBI Taxonomy" id="1848904"/>
    <lineage>
        <taxon>Bacteria</taxon>
        <taxon>Pseudomonadati</taxon>
        <taxon>Bacteroidota</taxon>
        <taxon>Flavobacteriia</taxon>
        <taxon>Flavobacteriales</taxon>
        <taxon>Flavobacteriaceae</taxon>
        <taxon>Capnocytophaga</taxon>
    </lineage>
</organism>
<evidence type="ECO:0000313" key="1">
    <source>
        <dbReference type="EMBL" id="MFK8293918.1"/>
    </source>
</evidence>